<name>A0ACB9RJ64_9MYRT</name>
<organism evidence="1 2">
    <name type="scientific">Melastoma candidum</name>
    <dbReference type="NCBI Taxonomy" id="119954"/>
    <lineage>
        <taxon>Eukaryota</taxon>
        <taxon>Viridiplantae</taxon>
        <taxon>Streptophyta</taxon>
        <taxon>Embryophyta</taxon>
        <taxon>Tracheophyta</taxon>
        <taxon>Spermatophyta</taxon>
        <taxon>Magnoliopsida</taxon>
        <taxon>eudicotyledons</taxon>
        <taxon>Gunneridae</taxon>
        <taxon>Pentapetalae</taxon>
        <taxon>rosids</taxon>
        <taxon>malvids</taxon>
        <taxon>Myrtales</taxon>
        <taxon>Melastomataceae</taxon>
        <taxon>Melastomatoideae</taxon>
        <taxon>Melastomateae</taxon>
        <taxon>Melastoma</taxon>
    </lineage>
</organism>
<evidence type="ECO:0000313" key="1">
    <source>
        <dbReference type="EMBL" id="KAI4378281.1"/>
    </source>
</evidence>
<reference evidence="2" key="1">
    <citation type="journal article" date="2023" name="Front. Plant Sci.">
        <title>Chromosomal-level genome assembly of Melastoma candidum provides insights into trichome evolution.</title>
        <authorList>
            <person name="Zhong Y."/>
            <person name="Wu W."/>
            <person name="Sun C."/>
            <person name="Zou P."/>
            <person name="Liu Y."/>
            <person name="Dai S."/>
            <person name="Zhou R."/>
        </authorList>
    </citation>
    <scope>NUCLEOTIDE SEQUENCE [LARGE SCALE GENOMIC DNA]</scope>
</reference>
<gene>
    <name evidence="1" type="ORF">MLD38_015780</name>
</gene>
<sequence>MVRREGSSIEETAGYDLGELLDARVLTEWRRGSSRWENPAEYGGDEERVRKEVAESGDKSNGDRRLSEGELGKRQTLLPPLFAVKLAFGYRIVFEALACGGNEQKIYRQKSVSTGFSREVPALRISDGKLFKTKLCILYQRGHCNRSSCSFAHGESELRRVYGPYDGRRDHRGADLRDRLGRRFSPRRRYSPGRDARSRHMIRGYSPSRSIDESIHSDRKRQRRPQLDGHSDVSGDIRISEEPADHVDGRKSALSRSGHALLEQLRQVRADVDMLQTQRAELEVYLEEQVQEADSLTSKIQELEDQLYKEKKEHKRFTSRIKKFVKAHIRHSELQEELKRSQLHLAKLGEQIGQKAVGINEDSSINIVSDDEALAHNMSNTQNGKHDYSSPDIKLLGLKRAGTEETRPPVKLNFHMGNAYQPTKQYESGDKQRFVTGQSGDAKQKKDKGVSSIVTAGEKSKVSGFGVIPPTGMAAHAGDELVDTEEENVEGGESLPSGSNASEAKRLPVLIPPLPPVQENSYSQYQGADENVDLDTLEDAENIQNSDNVDIV</sequence>
<dbReference type="EMBL" id="CM042883">
    <property type="protein sequence ID" value="KAI4378281.1"/>
    <property type="molecule type" value="Genomic_DNA"/>
</dbReference>
<keyword evidence="2" id="KW-1185">Reference proteome</keyword>
<evidence type="ECO:0000313" key="2">
    <source>
        <dbReference type="Proteomes" id="UP001057402"/>
    </source>
</evidence>
<proteinExistence type="predicted"/>
<dbReference type="Proteomes" id="UP001057402">
    <property type="component" value="Chromosome 4"/>
</dbReference>
<protein>
    <submittedName>
        <fullName evidence="1">Uncharacterized protein</fullName>
    </submittedName>
</protein>
<accession>A0ACB9RJ64</accession>
<comment type="caution">
    <text evidence="1">The sequence shown here is derived from an EMBL/GenBank/DDBJ whole genome shotgun (WGS) entry which is preliminary data.</text>
</comment>